<proteinExistence type="predicted"/>
<accession>A0A0H4IIS7</accession>
<dbReference type="GO" id="GO:0016817">
    <property type="term" value="F:hydrolase activity, acting on acid anhydrides"/>
    <property type="evidence" value="ECO:0007669"/>
    <property type="project" value="InterPro"/>
</dbReference>
<dbReference type="Pfam" id="PF08707">
    <property type="entry name" value="PriCT_2"/>
    <property type="match status" value="1"/>
</dbReference>
<evidence type="ECO:0000313" key="2">
    <source>
        <dbReference type="EMBL" id="AKO59046.1"/>
    </source>
</evidence>
<protein>
    <submittedName>
        <fullName evidence="2">Putative bifunctional DNA primase/polymerase</fullName>
    </submittedName>
</protein>
<name>A0A0H4IIS7_9CAUD</name>
<dbReference type="InterPro" id="IPR015330">
    <property type="entry name" value="DNA_primase/pol_bifunc_N"/>
</dbReference>
<dbReference type="InterPro" id="IPR014819">
    <property type="entry name" value="PriCT_2"/>
</dbReference>
<dbReference type="Proteomes" id="UP000225110">
    <property type="component" value="Segment"/>
</dbReference>
<sequence>MTNTHIQAFAENNHRVFMLESIDGNYCGCGNPKCTAIGKHPVASNWQNTPQWDDDQIENMSMMVDSMGRGYGVLCSNLLVIDVDAKNGGLASYAALLEKFPDIASAGLIVETGSGGGSKHLYFSLPADVKTVQTHKDYKGIDFKHTGFVVGPGSPHKSGRNYNVLSGSVDDIDHAPSALVEFLKREERRKIEYEGSTIDISDSVIADMLSHIDCYDEYSDWIKIGMAIHDATHGNGVALWDEWSRRSSKYNPEAIDARWHSFGKSSNPVTIGTLIKMAQDGGWTEKVSFEEVELQGWFAKAVTGNPVTQGITKEDIKEVKNPIKGCPVDISTIDLTMPPGFCGEVTRWINTQCRYPRLNLSAMASLYAIGNIAGLNYAANDTSRTRANLAIFCVAGSGTGKDAVLEAVNNIIILAGMSGANHGKIKSEREMYQNLIHHQAAIYTIDEVGAHLAKISNASRSGASHLEGVIETFMSVYTKSESFHIVGGDDKRELQKMMRDKLAYFAQKVEENEDKEHSQKMVDSLKERLKTADRLVEPFLSLIGFTTPTQLSRMMVIDNAESGFLGRTVMCVEPDINPYPNPGFTKEDMPYGMKMKILALSGVDSSEEFDRIERRGPLKLVDIEPEAKELIERCINWTVDYNQSKIEMGLEPFSGLYRRVCEKAIKIALILGIPDGLITVEHVKWAMAASMRDAEEKVSAITIEDKSFSKADKLLASIYKAVKNKPGQTFAWIAARSNISKYGKEEVEKALAHMVARGDIRVEEDTNKKNLEILKRYYVR</sequence>
<evidence type="ECO:0000313" key="3">
    <source>
        <dbReference type="Proteomes" id="UP000225110"/>
    </source>
</evidence>
<dbReference type="SMART" id="SM00943">
    <property type="entry name" value="Prim-Pol"/>
    <property type="match status" value="1"/>
</dbReference>
<feature type="domain" description="DNA primase/polymerase bifunctional N-terminal" evidence="1">
    <location>
        <begin position="6"/>
        <end position="179"/>
    </location>
</feature>
<gene>
    <name evidence="2" type="ORF">p0219_58</name>
</gene>
<dbReference type="CDD" id="cd04859">
    <property type="entry name" value="Prim_Pol"/>
    <property type="match status" value="1"/>
</dbReference>
<dbReference type="SUPFAM" id="SSF56747">
    <property type="entry name" value="Prim-pol domain"/>
    <property type="match status" value="1"/>
</dbReference>
<dbReference type="EMBL" id="KJ133688">
    <property type="protein sequence ID" value="AKO59046.1"/>
    <property type="molecule type" value="Genomic_DNA"/>
</dbReference>
<dbReference type="Pfam" id="PF09250">
    <property type="entry name" value="Prim-Pol"/>
    <property type="match status" value="1"/>
</dbReference>
<reference evidence="2 3" key="1">
    <citation type="journal article" date="2015" name="Virol. J.">
        <title>Whole genome sequence comparison of ten diagnostic brucellaphages propagated on two Brucella abortus hosts.</title>
        <authorList>
            <person name="Tevdoradze E."/>
            <person name="Farlow J."/>
            <person name="Kotorashvili A."/>
            <person name="Skhirtladze N."/>
            <person name="Antadze I."/>
            <person name="Gunia S."/>
            <person name="Balarjishvili N."/>
            <person name="Kvachadze L."/>
            <person name="Kutateladze M."/>
        </authorList>
    </citation>
    <scope>NUCLEOTIDE SEQUENCE [LARGE SCALE GENOMIC DNA]</scope>
</reference>
<evidence type="ECO:0000259" key="1">
    <source>
        <dbReference type="SMART" id="SM00943"/>
    </source>
</evidence>
<organism evidence="2 3">
    <name type="scientific">Brucella phage 02_19</name>
    <dbReference type="NCBI Taxonomy" id="1667365"/>
    <lineage>
        <taxon>Viruses</taxon>
        <taxon>Duplodnaviria</taxon>
        <taxon>Heunggongvirae</taxon>
        <taxon>Uroviricota</taxon>
        <taxon>Caudoviricetes</taxon>
        <taxon>Perisivirus</taxon>
        <taxon>Perisivirus Tb</taxon>
    </lineage>
</organism>